<dbReference type="HOGENOM" id="CLU_053314_0_0_5"/>
<dbReference type="SUPFAM" id="SSF46689">
    <property type="entry name" value="Homeodomain-like"/>
    <property type="match status" value="2"/>
</dbReference>
<organism evidence="6 7">
    <name type="scientific">Sphingomonas sanxanigenens DSM 19645 = NX02</name>
    <dbReference type="NCBI Taxonomy" id="1123269"/>
    <lineage>
        <taxon>Bacteria</taxon>
        <taxon>Pseudomonadati</taxon>
        <taxon>Pseudomonadota</taxon>
        <taxon>Alphaproteobacteria</taxon>
        <taxon>Sphingomonadales</taxon>
        <taxon>Sphingomonadaceae</taxon>
        <taxon>Sphingomonas</taxon>
    </lineage>
</organism>
<dbReference type="InterPro" id="IPR009057">
    <property type="entry name" value="Homeodomain-like_sf"/>
</dbReference>
<dbReference type="EMBL" id="CP006644">
    <property type="protein sequence ID" value="AHE55494.1"/>
    <property type="molecule type" value="Genomic_DNA"/>
</dbReference>
<reference evidence="6 7" key="1">
    <citation type="submission" date="2013-07" db="EMBL/GenBank/DDBJ databases">
        <title>Completed genome of Sphingomonas sanxanigenens NX02.</title>
        <authorList>
            <person name="Ma T."/>
            <person name="Huang H."/>
            <person name="Wu M."/>
            <person name="Li X."/>
            <person name="Li G."/>
        </authorList>
    </citation>
    <scope>NUCLEOTIDE SEQUENCE [LARGE SCALE GENOMIC DNA]</scope>
    <source>
        <strain evidence="6 7">NX02</strain>
    </source>
</reference>
<feature type="DNA-binding region" description="H-T-H motif" evidence="4">
    <location>
        <begin position="44"/>
        <end position="63"/>
    </location>
</feature>
<dbReference type="Pfam" id="PF00440">
    <property type="entry name" value="TetR_N"/>
    <property type="match status" value="2"/>
</dbReference>
<dbReference type="SUPFAM" id="SSF48498">
    <property type="entry name" value="Tetracyclin repressor-like, C-terminal domain"/>
    <property type="match status" value="1"/>
</dbReference>
<evidence type="ECO:0000313" key="7">
    <source>
        <dbReference type="Proteomes" id="UP000018851"/>
    </source>
</evidence>
<dbReference type="Proteomes" id="UP000018851">
    <property type="component" value="Chromosome"/>
</dbReference>
<dbReference type="PRINTS" id="PR00455">
    <property type="entry name" value="HTHTETR"/>
</dbReference>
<keyword evidence="7" id="KW-1185">Reference proteome</keyword>
<dbReference type="GO" id="GO:0003677">
    <property type="term" value="F:DNA binding"/>
    <property type="evidence" value="ECO:0007669"/>
    <property type="project" value="UniProtKB-UniRule"/>
</dbReference>
<dbReference type="eggNOG" id="COG1309">
    <property type="taxonomic scope" value="Bacteria"/>
</dbReference>
<dbReference type="PATRIC" id="fig|1123269.5.peg.3748"/>
<dbReference type="OrthoDB" id="9811084at2"/>
<dbReference type="PANTHER" id="PTHR47506:SF1">
    <property type="entry name" value="HTH-TYPE TRANSCRIPTIONAL REGULATOR YJDC"/>
    <property type="match status" value="1"/>
</dbReference>
<feature type="DNA-binding region" description="H-T-H motif" evidence="4">
    <location>
        <begin position="251"/>
        <end position="270"/>
    </location>
</feature>
<dbReference type="InterPro" id="IPR001647">
    <property type="entry name" value="HTH_TetR"/>
</dbReference>
<dbReference type="RefSeq" id="WP_025293665.1">
    <property type="nucleotide sequence ID" value="NZ_CP006644.1"/>
</dbReference>
<keyword evidence="3" id="KW-0804">Transcription</keyword>
<dbReference type="PANTHER" id="PTHR47506">
    <property type="entry name" value="TRANSCRIPTIONAL REGULATORY PROTEIN"/>
    <property type="match status" value="1"/>
</dbReference>
<sequence>MTTETAPTAPLRAPRSRQRFERKRDDILDAATDLINERGAKGTALLDVARAVGLNTTSVTYYFRRKDQLAAAVFERTTERLTEMVRVAGAEATPEARVRRFVQLHAELRAAVLRGDARPLASLSDVRALEEPLRVPLEKQYQALFREVRAFFGAPADEAHKDLLTARAHILLELVFWLPIWISQYALDDFPRVTKRLFDILARGMAVPGAVWRPRTLAEDSGDFGAGEGGRENFLRVATQLINESGYRGASVERIVEKLKVTKGSFYHHLDAKDDLVLECFRRSYKRVANMQSRAHCSRSNEWDSLSTAIASLLDIQFEASWPLTRTTALQALPAPVRLEVVQRSNRTALRFAGTLTEGAAEGSLRVVDPLVASQMIIAMLNAAFDLRKWASRLPRDRAIAIYASVIMDGMFDDHVLAGD</sequence>
<proteinExistence type="predicted"/>
<gene>
    <name evidence="6" type="ORF">NX02_19150</name>
</gene>
<dbReference type="InterPro" id="IPR041490">
    <property type="entry name" value="KstR2_TetR_C"/>
</dbReference>
<evidence type="ECO:0000256" key="1">
    <source>
        <dbReference type="ARBA" id="ARBA00023015"/>
    </source>
</evidence>
<protein>
    <recommendedName>
        <fullName evidence="5">HTH tetR-type domain-containing protein</fullName>
    </recommendedName>
</protein>
<dbReference type="Gene3D" id="1.10.357.10">
    <property type="entry name" value="Tetracycline Repressor, domain 2"/>
    <property type="match status" value="2"/>
</dbReference>
<dbReference type="STRING" id="1123269.NX02_19150"/>
<evidence type="ECO:0000256" key="2">
    <source>
        <dbReference type="ARBA" id="ARBA00023125"/>
    </source>
</evidence>
<evidence type="ECO:0000256" key="4">
    <source>
        <dbReference type="PROSITE-ProRule" id="PRU00335"/>
    </source>
</evidence>
<dbReference type="Pfam" id="PF17932">
    <property type="entry name" value="TetR_C_24"/>
    <property type="match status" value="1"/>
</dbReference>
<name>W0AC88_9SPHN</name>
<evidence type="ECO:0000259" key="5">
    <source>
        <dbReference type="PROSITE" id="PS50977"/>
    </source>
</evidence>
<dbReference type="InterPro" id="IPR036271">
    <property type="entry name" value="Tet_transcr_reg_TetR-rel_C_sf"/>
</dbReference>
<feature type="domain" description="HTH tetR-type" evidence="5">
    <location>
        <begin position="228"/>
        <end position="288"/>
    </location>
</feature>
<keyword evidence="1" id="KW-0805">Transcription regulation</keyword>
<dbReference type="Gene3D" id="1.10.10.60">
    <property type="entry name" value="Homeodomain-like"/>
    <property type="match status" value="2"/>
</dbReference>
<feature type="domain" description="HTH tetR-type" evidence="5">
    <location>
        <begin position="21"/>
        <end position="81"/>
    </location>
</feature>
<evidence type="ECO:0000256" key="3">
    <source>
        <dbReference type="ARBA" id="ARBA00023163"/>
    </source>
</evidence>
<dbReference type="KEGG" id="ssan:NX02_19150"/>
<keyword evidence="2 4" id="KW-0238">DNA-binding</keyword>
<dbReference type="AlphaFoldDB" id="W0AC88"/>
<evidence type="ECO:0000313" key="6">
    <source>
        <dbReference type="EMBL" id="AHE55494.1"/>
    </source>
</evidence>
<accession>W0AC88</accession>
<dbReference type="PROSITE" id="PS50977">
    <property type="entry name" value="HTH_TETR_2"/>
    <property type="match status" value="2"/>
</dbReference>